<dbReference type="Proteomes" id="UP001177260">
    <property type="component" value="Unassembled WGS sequence"/>
</dbReference>
<organism evidence="1 2">
    <name type="scientific">Aspergillus melleus</name>
    <dbReference type="NCBI Taxonomy" id="138277"/>
    <lineage>
        <taxon>Eukaryota</taxon>
        <taxon>Fungi</taxon>
        <taxon>Dikarya</taxon>
        <taxon>Ascomycota</taxon>
        <taxon>Pezizomycotina</taxon>
        <taxon>Eurotiomycetes</taxon>
        <taxon>Eurotiomycetidae</taxon>
        <taxon>Eurotiales</taxon>
        <taxon>Aspergillaceae</taxon>
        <taxon>Aspergillus</taxon>
        <taxon>Aspergillus subgen. Circumdati</taxon>
    </lineage>
</organism>
<protein>
    <submittedName>
        <fullName evidence="1">Uncharacterized protein</fullName>
    </submittedName>
</protein>
<sequence length="312" mass="33667">MAAPAIYDVLIIGAGPAGLSTALGLARQTYSALVFDSNRYRNAPADRMHNVLSWDHKPPAEFRAAARENILSRYKTVDFKDATIVSAAKREDGLFELTDKKKNKYHGKKLALATGVTDVFPDIKGFGDLWGKLIFHCLFCHGYEERGASSAGILATGALTQPFMLLHVARMAVPLAERLTVYSHGDNELTTKLKGEFEGKPLTIESRKIISVERKGENKVIVQLEDGESKEEGFLASMPSVKVNGPFHEQLGLEVDLAGFIKVNAPFNEASVPGVFAMGDCGTMVKTVSQAMTMGSFGAAGLVSQLGAMGKL</sequence>
<name>A0ACC3BD32_9EURO</name>
<evidence type="ECO:0000313" key="2">
    <source>
        <dbReference type="Proteomes" id="UP001177260"/>
    </source>
</evidence>
<comment type="caution">
    <text evidence="1">The sequence shown here is derived from an EMBL/GenBank/DDBJ whole genome shotgun (WGS) entry which is preliminary data.</text>
</comment>
<dbReference type="EMBL" id="JAOPJF010000007">
    <property type="protein sequence ID" value="KAK1148487.1"/>
    <property type="molecule type" value="Genomic_DNA"/>
</dbReference>
<proteinExistence type="predicted"/>
<accession>A0ACC3BD32</accession>
<gene>
    <name evidence="1" type="ORF">N8T08_009492</name>
</gene>
<evidence type="ECO:0000313" key="1">
    <source>
        <dbReference type="EMBL" id="KAK1148487.1"/>
    </source>
</evidence>
<keyword evidence="2" id="KW-1185">Reference proteome</keyword>
<reference evidence="1 2" key="1">
    <citation type="journal article" date="2023" name="ACS Omega">
        <title>Identification of the Neoaspergillic Acid Biosynthesis Gene Cluster by Establishing an In Vitro CRISPR-Ribonucleoprotein Genetic System in Aspergillus melleus.</title>
        <authorList>
            <person name="Yuan B."/>
            <person name="Grau M.F."/>
            <person name="Murata R.M."/>
            <person name="Torok T."/>
            <person name="Venkateswaran K."/>
            <person name="Stajich J.E."/>
            <person name="Wang C.C.C."/>
        </authorList>
    </citation>
    <scope>NUCLEOTIDE SEQUENCE [LARGE SCALE GENOMIC DNA]</scope>
    <source>
        <strain evidence="1 2">IMV 1140</strain>
    </source>
</reference>